<dbReference type="VEuPathDB" id="AmoebaDB:FDP41_010511"/>
<dbReference type="VEuPathDB" id="AmoebaDB:NfTy_012730"/>
<dbReference type="AlphaFoldDB" id="A0A6A5C6R3"/>
<name>A0A6A5C6R3_NAEFO</name>
<protein>
    <submittedName>
        <fullName evidence="1">Uncharacterized protein</fullName>
    </submittedName>
</protein>
<organism evidence="1 2">
    <name type="scientific">Naegleria fowleri</name>
    <name type="common">Brain eating amoeba</name>
    <dbReference type="NCBI Taxonomy" id="5763"/>
    <lineage>
        <taxon>Eukaryota</taxon>
        <taxon>Discoba</taxon>
        <taxon>Heterolobosea</taxon>
        <taxon>Tetramitia</taxon>
        <taxon>Eutetramitia</taxon>
        <taxon>Vahlkampfiidae</taxon>
        <taxon>Naegleria</taxon>
    </lineage>
</organism>
<accession>A0A6A5C6R3</accession>
<keyword evidence="2" id="KW-1185">Reference proteome</keyword>
<dbReference type="OrthoDB" id="10281679at2759"/>
<proteinExistence type="predicted"/>
<dbReference type="EMBL" id="VFQX01000006">
    <property type="protein sequence ID" value="KAF0983446.1"/>
    <property type="molecule type" value="Genomic_DNA"/>
</dbReference>
<evidence type="ECO:0000313" key="2">
    <source>
        <dbReference type="Proteomes" id="UP000444721"/>
    </source>
</evidence>
<dbReference type="GeneID" id="68117726"/>
<comment type="caution">
    <text evidence="1">The sequence shown here is derived from an EMBL/GenBank/DDBJ whole genome shotgun (WGS) entry which is preliminary data.</text>
</comment>
<dbReference type="RefSeq" id="XP_044568159.1">
    <property type="nucleotide sequence ID" value="XM_044700818.1"/>
</dbReference>
<gene>
    <name evidence="1" type="ORF">FDP41_010511</name>
</gene>
<dbReference type="Proteomes" id="UP000444721">
    <property type="component" value="Unassembled WGS sequence"/>
</dbReference>
<sequence>MSPSTAASSLSEQEIRKEIESITLPSYFPTYKQQCKEVAENFFNCFSSRSIKTQKGDRLAGVNGLRQCSQELSKYRECMEQP</sequence>
<reference evidence="1 2" key="1">
    <citation type="journal article" date="2019" name="Sci. Rep.">
        <title>Nanopore sequencing improves the draft genome of the human pathogenic amoeba Naegleria fowleri.</title>
        <authorList>
            <person name="Liechti N."/>
            <person name="Schurch N."/>
            <person name="Bruggmann R."/>
            <person name="Wittwer M."/>
        </authorList>
    </citation>
    <scope>NUCLEOTIDE SEQUENCE [LARGE SCALE GENOMIC DNA]</scope>
    <source>
        <strain evidence="1 2">ATCC 30894</strain>
    </source>
</reference>
<evidence type="ECO:0000313" key="1">
    <source>
        <dbReference type="EMBL" id="KAF0983446.1"/>
    </source>
</evidence>